<evidence type="ECO:0000256" key="4">
    <source>
        <dbReference type="ARBA" id="ARBA00023125"/>
    </source>
</evidence>
<dbReference type="Proteomes" id="UP000001685">
    <property type="component" value="Chromosome"/>
</dbReference>
<protein>
    <submittedName>
        <fullName evidence="9">SARP-family pathway specific regulatory protein</fullName>
    </submittedName>
</protein>
<dbReference type="SMART" id="SM01043">
    <property type="entry name" value="BTAD"/>
    <property type="match status" value="1"/>
</dbReference>
<dbReference type="eggNOG" id="COG3629">
    <property type="taxonomic scope" value="Bacteria"/>
</dbReference>
<dbReference type="GO" id="GO:0006355">
    <property type="term" value="P:regulation of DNA-templated transcription"/>
    <property type="evidence" value="ECO:0007669"/>
    <property type="project" value="InterPro"/>
</dbReference>
<keyword evidence="2" id="KW-0902">Two-component regulatory system</keyword>
<keyword evidence="5" id="KW-0804">Transcription</keyword>
<dbReference type="KEGG" id="sgr:SGR_6366"/>
<dbReference type="HOGENOM" id="CLU_012609_0_0_11"/>
<evidence type="ECO:0000313" key="9">
    <source>
        <dbReference type="EMBL" id="BAG23195.1"/>
    </source>
</evidence>
<dbReference type="Gene3D" id="1.10.10.10">
    <property type="entry name" value="Winged helix-like DNA-binding domain superfamily/Winged helix DNA-binding domain"/>
    <property type="match status" value="1"/>
</dbReference>
<feature type="domain" description="OmpR/PhoB-type" evidence="8">
    <location>
        <begin position="1"/>
        <end position="98"/>
    </location>
</feature>
<evidence type="ECO:0000256" key="1">
    <source>
        <dbReference type="ARBA" id="ARBA00005820"/>
    </source>
</evidence>
<name>B1W5N8_STRGG</name>
<dbReference type="PANTHER" id="PTHR35807">
    <property type="entry name" value="TRANSCRIPTIONAL REGULATOR REDD-RELATED"/>
    <property type="match status" value="1"/>
</dbReference>
<feature type="compositionally biased region" description="Basic residues" evidence="7">
    <location>
        <begin position="534"/>
        <end position="549"/>
    </location>
</feature>
<dbReference type="InterPro" id="IPR027417">
    <property type="entry name" value="P-loop_NTPase"/>
</dbReference>
<dbReference type="SUPFAM" id="SSF52540">
    <property type="entry name" value="P-loop containing nucleoside triphosphate hydrolases"/>
    <property type="match status" value="1"/>
</dbReference>
<dbReference type="Pfam" id="PF03704">
    <property type="entry name" value="BTAD"/>
    <property type="match status" value="1"/>
</dbReference>
<sequence>MLGPMQLVDNGRTVGLGGMKQRATLGFLLLRANEVVATSHLLNVLWGVDGTPTTARKILQNAVHGLRGVLSATGTAHGPAPGPTPELLTQPPGYMMRVDPEQVDLYLFHRWAGQGRERLARGDADGASVLLSDALALWRGPVLADLVEAGIRWPELAAVRSARLDAMEDYFDAQLARGRHQAILPELEEMVRADPLRERCCGQLVLALYRCGRQADALDAYKRVRAALVENLGLEPGRGLQRLQQAILAQDPALSLAGAETYAPLTPPTYPEPVLVGPAGEPAGRFGGPVAAAEDARSGAYELDVLRGLAERARHRGVPHLVTVLGRRGTGKSGLLRDFGRSVGVRPGEQRVLGGRVSPAGAGTPLAAPRQILAAYCGIGPDTDGATARAVLARTVRRLFPPGPTSELLLSRLGRLLVADPADALPTAAFPTGEPHHARVLGAWAQFLREAAQHELLVLCVDDLHRADDPVLDAFEEIAEVPTPGALFVVAAAGPELLVRRPHWGGGKRHVTTVTLDPPERVTREQLLEPGRSQRPRTGRVPHPVVTRR</sequence>
<dbReference type="CDD" id="cd15831">
    <property type="entry name" value="BTAD"/>
    <property type="match status" value="1"/>
</dbReference>
<evidence type="ECO:0000259" key="8">
    <source>
        <dbReference type="PROSITE" id="PS51755"/>
    </source>
</evidence>
<dbReference type="FunFam" id="1.25.40.10:FF:000222">
    <property type="entry name" value="SARP family transcriptional regulator"/>
    <property type="match status" value="1"/>
</dbReference>
<keyword evidence="4 6" id="KW-0238">DNA-binding</keyword>
<comment type="similarity">
    <text evidence="1">Belongs to the AfsR/DnrI/RedD regulatory family.</text>
</comment>
<feature type="region of interest" description="Disordered" evidence="7">
    <location>
        <begin position="519"/>
        <end position="549"/>
    </location>
</feature>
<evidence type="ECO:0000256" key="2">
    <source>
        <dbReference type="ARBA" id="ARBA00023012"/>
    </source>
</evidence>
<dbReference type="eggNOG" id="COG2114">
    <property type="taxonomic scope" value="Bacteria"/>
</dbReference>
<dbReference type="InterPro" id="IPR036388">
    <property type="entry name" value="WH-like_DNA-bd_sf"/>
</dbReference>
<dbReference type="InterPro" id="IPR011990">
    <property type="entry name" value="TPR-like_helical_dom_sf"/>
</dbReference>
<evidence type="ECO:0000256" key="7">
    <source>
        <dbReference type="SAM" id="MobiDB-lite"/>
    </source>
</evidence>
<dbReference type="PATRIC" id="fig|455632.4.peg.6526"/>
<evidence type="ECO:0000256" key="6">
    <source>
        <dbReference type="PROSITE-ProRule" id="PRU01091"/>
    </source>
</evidence>
<dbReference type="AlphaFoldDB" id="B1W5N8"/>
<dbReference type="SUPFAM" id="SSF48452">
    <property type="entry name" value="TPR-like"/>
    <property type="match status" value="1"/>
</dbReference>
<keyword evidence="3" id="KW-0805">Transcription regulation</keyword>
<evidence type="ECO:0000256" key="3">
    <source>
        <dbReference type="ARBA" id="ARBA00023015"/>
    </source>
</evidence>
<dbReference type="SUPFAM" id="SSF46894">
    <property type="entry name" value="C-terminal effector domain of the bipartite response regulators"/>
    <property type="match status" value="1"/>
</dbReference>
<dbReference type="GO" id="GO:0000160">
    <property type="term" value="P:phosphorelay signal transduction system"/>
    <property type="evidence" value="ECO:0007669"/>
    <property type="project" value="UniProtKB-KW"/>
</dbReference>
<dbReference type="GO" id="GO:0003677">
    <property type="term" value="F:DNA binding"/>
    <property type="evidence" value="ECO:0007669"/>
    <property type="project" value="UniProtKB-UniRule"/>
</dbReference>
<gene>
    <name evidence="9" type="ordered locus">SGR_6366</name>
</gene>
<dbReference type="InterPro" id="IPR041664">
    <property type="entry name" value="AAA_16"/>
</dbReference>
<feature type="DNA-binding region" description="OmpR/PhoB-type" evidence="6">
    <location>
        <begin position="1"/>
        <end position="98"/>
    </location>
</feature>
<dbReference type="PANTHER" id="PTHR35807:SF1">
    <property type="entry name" value="TRANSCRIPTIONAL REGULATOR REDD"/>
    <property type="match status" value="1"/>
</dbReference>
<dbReference type="Gene3D" id="1.25.40.10">
    <property type="entry name" value="Tetratricopeptide repeat domain"/>
    <property type="match status" value="1"/>
</dbReference>
<evidence type="ECO:0000256" key="5">
    <source>
        <dbReference type="ARBA" id="ARBA00023163"/>
    </source>
</evidence>
<reference evidence="10" key="1">
    <citation type="journal article" date="2008" name="J. Bacteriol.">
        <title>Genome sequence of the streptomycin-producing microorganism Streptomyces griseus IFO 13350.</title>
        <authorList>
            <person name="Ohnishi Y."/>
            <person name="Ishikawa J."/>
            <person name="Hara H."/>
            <person name="Suzuki H."/>
            <person name="Ikenoya M."/>
            <person name="Ikeda H."/>
            <person name="Yamashita A."/>
            <person name="Hattori M."/>
            <person name="Horinouchi S."/>
        </authorList>
    </citation>
    <scope>NUCLEOTIDE SEQUENCE [LARGE SCALE GENOMIC DNA]</scope>
    <source>
        <strain evidence="10">JCM 4626 / NBRC 13350</strain>
    </source>
</reference>
<accession>B1W5N8</accession>
<dbReference type="InterPro" id="IPR005158">
    <property type="entry name" value="BTAD"/>
</dbReference>
<proteinExistence type="inferred from homology"/>
<dbReference type="EMBL" id="AP009493">
    <property type="protein sequence ID" value="BAG23195.1"/>
    <property type="molecule type" value="Genomic_DNA"/>
</dbReference>
<evidence type="ECO:0000313" key="10">
    <source>
        <dbReference type="Proteomes" id="UP000001685"/>
    </source>
</evidence>
<dbReference type="SMART" id="SM00862">
    <property type="entry name" value="Trans_reg_C"/>
    <property type="match status" value="1"/>
</dbReference>
<dbReference type="InterPro" id="IPR016032">
    <property type="entry name" value="Sig_transdc_resp-reg_C-effctor"/>
</dbReference>
<dbReference type="InterPro" id="IPR001867">
    <property type="entry name" value="OmpR/PhoB-type_DNA-bd"/>
</dbReference>
<dbReference type="Pfam" id="PF13191">
    <property type="entry name" value="AAA_16"/>
    <property type="match status" value="1"/>
</dbReference>
<dbReference type="PROSITE" id="PS51755">
    <property type="entry name" value="OMPR_PHOB"/>
    <property type="match status" value="1"/>
</dbReference>
<dbReference type="InterPro" id="IPR051677">
    <property type="entry name" value="AfsR-DnrI-RedD_regulator"/>
</dbReference>
<organism evidence="9 10">
    <name type="scientific">Streptomyces griseus subsp. griseus (strain JCM 4626 / CBS 651.72 / NBRC 13350 / KCC S-0626 / ISP 5235)</name>
    <dbReference type="NCBI Taxonomy" id="455632"/>
    <lineage>
        <taxon>Bacteria</taxon>
        <taxon>Bacillati</taxon>
        <taxon>Actinomycetota</taxon>
        <taxon>Actinomycetes</taxon>
        <taxon>Kitasatosporales</taxon>
        <taxon>Streptomycetaceae</taxon>
        <taxon>Streptomyces</taxon>
    </lineage>
</organism>